<accession>A0A7T2S8B7</accession>
<evidence type="ECO:0000313" key="2">
    <source>
        <dbReference type="Proteomes" id="UP000594778"/>
    </source>
</evidence>
<organism evidence="1 2">
    <name type="scientific">Delftia acidovorans</name>
    <name type="common">Pseudomonas acidovorans</name>
    <name type="synonym">Comamonas acidovorans</name>
    <dbReference type="NCBI Taxonomy" id="80866"/>
    <lineage>
        <taxon>Bacteria</taxon>
        <taxon>Pseudomonadati</taxon>
        <taxon>Pseudomonadota</taxon>
        <taxon>Betaproteobacteria</taxon>
        <taxon>Burkholderiales</taxon>
        <taxon>Comamonadaceae</taxon>
        <taxon>Delftia</taxon>
    </lineage>
</organism>
<dbReference type="Proteomes" id="UP000594778">
    <property type="component" value="Chromosome"/>
</dbReference>
<gene>
    <name evidence="1" type="ORF">I6G66_12675</name>
</gene>
<name>A0A7T2S8B7_DELAC</name>
<dbReference type="AlphaFoldDB" id="A0A7T2S8B7"/>
<proteinExistence type="predicted"/>
<protein>
    <submittedName>
        <fullName evidence="1">Uncharacterized protein</fullName>
    </submittedName>
</protein>
<dbReference type="EMBL" id="CP065668">
    <property type="protein sequence ID" value="QPS10787.1"/>
    <property type="molecule type" value="Genomic_DNA"/>
</dbReference>
<reference evidence="1 2" key="1">
    <citation type="submission" date="2020-12" db="EMBL/GenBank/DDBJ databases">
        <title>FDA dAtabase for Regulatory Grade micrObial Sequences (FDA-ARGOS): Supporting development and validation of Infectious Disease Dx tests.</title>
        <authorList>
            <person name="Sproer C."/>
            <person name="Gronow S."/>
            <person name="Severitt S."/>
            <person name="Schroder I."/>
            <person name="Tallon L."/>
            <person name="Sadzewicz L."/>
            <person name="Zhao X."/>
            <person name="Boylan J."/>
            <person name="Ott S."/>
            <person name="Bowen H."/>
            <person name="Vavikolanu K."/>
            <person name="Mehta A."/>
            <person name="Aluvathingal J."/>
            <person name="Nadendla S."/>
            <person name="Lowell S."/>
            <person name="Myers T."/>
            <person name="Yan Y."/>
            <person name="Sichtig H."/>
        </authorList>
    </citation>
    <scope>NUCLEOTIDE SEQUENCE [LARGE SCALE GENOMIC DNA]</scope>
    <source>
        <strain evidence="1 2">FDAARGOS_909</strain>
    </source>
</reference>
<evidence type="ECO:0000313" key="1">
    <source>
        <dbReference type="EMBL" id="QPS10787.1"/>
    </source>
</evidence>
<sequence>MTEARNRNQWLSVASFLALQNLRTVLQQKARRAEGAPLAGEAAARRAAAQALPVGNHGEINGKGRSA</sequence>
<dbReference type="RefSeq" id="WP_154833854.1">
    <property type="nucleotide sequence ID" value="NZ_CBDHEQ010000002.1"/>
</dbReference>